<dbReference type="RefSeq" id="XP_040660159.1">
    <property type="nucleotide sequence ID" value="XM_040799276.1"/>
</dbReference>
<dbReference type="EMBL" id="LAYC01000001">
    <property type="protein sequence ID" value="KYK60807.1"/>
    <property type="molecule type" value="Genomic_DNA"/>
</dbReference>
<feature type="compositionally biased region" description="Acidic residues" evidence="1">
    <location>
        <begin position="323"/>
        <end position="339"/>
    </location>
</feature>
<feature type="region of interest" description="Disordered" evidence="1">
    <location>
        <begin position="459"/>
        <end position="523"/>
    </location>
</feature>
<feature type="compositionally biased region" description="Basic and acidic residues" evidence="1">
    <location>
        <begin position="208"/>
        <end position="217"/>
    </location>
</feature>
<dbReference type="STRING" id="98403.A0A151GUN2"/>
<feature type="region of interest" description="Disordered" evidence="1">
    <location>
        <begin position="69"/>
        <end position="219"/>
    </location>
</feature>
<dbReference type="GeneID" id="63714588"/>
<feature type="compositionally biased region" description="Low complexity" evidence="1">
    <location>
        <begin position="105"/>
        <end position="140"/>
    </location>
</feature>
<feature type="region of interest" description="Disordered" evidence="1">
    <location>
        <begin position="647"/>
        <end position="734"/>
    </location>
</feature>
<feature type="compositionally biased region" description="Polar residues" evidence="1">
    <location>
        <begin position="311"/>
        <end position="322"/>
    </location>
</feature>
<dbReference type="SUPFAM" id="SSF51182">
    <property type="entry name" value="RmlC-like cupins"/>
    <property type="match status" value="1"/>
</dbReference>
<feature type="compositionally biased region" description="Basic residues" evidence="1">
    <location>
        <begin position="164"/>
        <end position="176"/>
    </location>
</feature>
<proteinExistence type="predicted"/>
<evidence type="ECO:0000313" key="3">
    <source>
        <dbReference type="EMBL" id="KYK60807.1"/>
    </source>
</evidence>
<evidence type="ECO:0000256" key="1">
    <source>
        <dbReference type="SAM" id="MobiDB-lite"/>
    </source>
</evidence>
<dbReference type="InterPro" id="IPR011051">
    <property type="entry name" value="RmlC_Cupin_sf"/>
</dbReference>
<evidence type="ECO:0000259" key="2">
    <source>
        <dbReference type="PROSITE" id="PS00028"/>
    </source>
</evidence>
<dbReference type="InParanoid" id="A0A151GUN2"/>
<feature type="compositionally biased region" description="Polar residues" evidence="1">
    <location>
        <begin position="260"/>
        <end position="279"/>
    </location>
</feature>
<dbReference type="InterPro" id="IPR014710">
    <property type="entry name" value="RmlC-like_jellyroll"/>
</dbReference>
<evidence type="ECO:0000313" key="4">
    <source>
        <dbReference type="Proteomes" id="UP000076580"/>
    </source>
</evidence>
<feature type="region of interest" description="Disordered" evidence="1">
    <location>
        <begin position="1"/>
        <end position="56"/>
    </location>
</feature>
<dbReference type="Gene3D" id="2.60.120.10">
    <property type="entry name" value="Jelly Rolls"/>
    <property type="match status" value="1"/>
</dbReference>
<feature type="compositionally biased region" description="Acidic residues" evidence="1">
    <location>
        <begin position="182"/>
        <end position="191"/>
    </location>
</feature>
<name>A0A151GUN2_DRECN</name>
<protein>
    <recommendedName>
        <fullName evidence="2">C2H2-type domain-containing protein</fullName>
    </recommendedName>
</protein>
<reference evidence="3 4" key="1">
    <citation type="journal article" date="2016" name="Sci. Rep.">
        <title>Insights into Adaptations to a Near-Obligate Nematode Endoparasitic Lifestyle from the Finished Genome of Drechmeria coniospora.</title>
        <authorList>
            <person name="Zhang L."/>
            <person name="Zhou Z."/>
            <person name="Guo Q."/>
            <person name="Fokkens L."/>
            <person name="Miskei M."/>
            <person name="Pocsi I."/>
            <person name="Zhang W."/>
            <person name="Chen M."/>
            <person name="Wang L."/>
            <person name="Sun Y."/>
            <person name="Donzelli B.G."/>
            <person name="Gibson D.M."/>
            <person name="Nelson D.R."/>
            <person name="Luo J.G."/>
            <person name="Rep M."/>
            <person name="Liu H."/>
            <person name="Yang S."/>
            <person name="Wang J."/>
            <person name="Krasnoff S.B."/>
            <person name="Xu Y."/>
            <person name="Molnar I."/>
            <person name="Lin M."/>
        </authorList>
    </citation>
    <scope>NUCLEOTIDE SEQUENCE [LARGE SCALE GENOMIC DNA]</scope>
    <source>
        <strain evidence="3 4">ARSEF 6962</strain>
    </source>
</reference>
<feature type="compositionally biased region" description="Polar residues" evidence="1">
    <location>
        <begin position="507"/>
        <end position="521"/>
    </location>
</feature>
<dbReference type="InterPro" id="IPR013087">
    <property type="entry name" value="Znf_C2H2_type"/>
</dbReference>
<feature type="region of interest" description="Disordered" evidence="1">
    <location>
        <begin position="233"/>
        <end position="340"/>
    </location>
</feature>
<accession>A0A151GUN2</accession>
<feature type="compositionally biased region" description="Pro residues" evidence="1">
    <location>
        <begin position="74"/>
        <end position="95"/>
    </location>
</feature>
<dbReference type="PROSITE" id="PS00028">
    <property type="entry name" value="ZINC_FINGER_C2H2_1"/>
    <property type="match status" value="1"/>
</dbReference>
<gene>
    <name evidence="3" type="ORF">DCS_01945</name>
</gene>
<dbReference type="Proteomes" id="UP000076580">
    <property type="component" value="Chromosome 01"/>
</dbReference>
<dbReference type="AlphaFoldDB" id="A0A151GUN2"/>
<keyword evidence="4" id="KW-1185">Reference proteome</keyword>
<feature type="domain" description="C2H2-type" evidence="2">
    <location>
        <begin position="406"/>
        <end position="429"/>
    </location>
</feature>
<comment type="caution">
    <text evidence="3">The sequence shown here is derived from an EMBL/GenBank/DDBJ whole genome shotgun (WGS) entry which is preliminary data.</text>
</comment>
<organism evidence="3 4">
    <name type="scientific">Drechmeria coniospora</name>
    <name type="common">Nematophagous fungus</name>
    <name type="synonym">Meria coniospora</name>
    <dbReference type="NCBI Taxonomy" id="98403"/>
    <lineage>
        <taxon>Eukaryota</taxon>
        <taxon>Fungi</taxon>
        <taxon>Dikarya</taxon>
        <taxon>Ascomycota</taxon>
        <taxon>Pezizomycotina</taxon>
        <taxon>Sordariomycetes</taxon>
        <taxon>Hypocreomycetidae</taxon>
        <taxon>Hypocreales</taxon>
        <taxon>Ophiocordycipitaceae</taxon>
        <taxon>Drechmeria</taxon>
    </lineage>
</organism>
<sequence>MAATQDPPAALMPFPDPASFRSEGEEAAQSRPVAHVSAHLPPQTSQEGDGGEKSSILVGLKALFTVQQTTMVPTPAPTPPLNPSPNPATPVPIPKTLPMTKHLTSRSSVPPSTRPAATPVVDSHSTSQSRPRSRPASTPPEQDLPPKQSLAVHDRIIAINRVWKEKRQKMQMRGKVSRTELDSDTDSDDSGSDIPCRLPVPKANRSPPARDKGERCTCFRRGTSDNCAVLLGLADGPHKSLGDSLPPQKVTPVPLPGYPKSSSASSPLTGTTQETSPSQRSDRPEAKSSGSRAHPPPSPETHLVGELGETQGETPGVSQDQSVADDDEYSCGDETDEDDGRAVVVVDKRPQDRCELDDSSPVRIACARNGRPYSRFKKKNGETEMSKGCIIPTNYRLRNRPPKYICPVRDCQKLFRNMRALGGHFNSKHCYSTFNDNRDGTLSLVGNYKLAGSMSPGIVVSQNRLPNDAPPPAEPTIPNGQASKHAPMQSALSPRSRSVEQFEDGSANASSTPKPAKQGSSPLDMKPVDYLMSLLDVCQTKHRRMDIEEMRQLPMRRELPRQWIDFHGGTTLKLPHFATVVAYIVGDEVTGADACHRRRSRLSNVCVALPDGMSVRAKGFFSRQPTCVGCYYYSCIYRQKNECKWAPPPSSGLSDVDGDDSRKAGRTPAAASDDRAVSRVRRSAAHGEVAGEGTPTADGGVRHGRRKRSLSSADGGPASKVAKISPAFPEQQEREMDMEDWEFAPGFITDASGNGNVAYSGAYLTGSQPITVAPEVGVNVVFIAPGTSSSWHAEPDKLRTCSVTRGKVKLTMGGTQAQVGENGVFVIKPGQSCRVENKRYDVATIHCVAMQNYELAG</sequence>